<dbReference type="PRINTS" id="PR00081">
    <property type="entry name" value="GDHRDH"/>
</dbReference>
<dbReference type="PANTHER" id="PTHR42879:SF2">
    <property type="entry name" value="3-OXOACYL-[ACYL-CARRIER-PROTEIN] REDUCTASE FABG"/>
    <property type="match status" value="1"/>
</dbReference>
<dbReference type="Proteomes" id="UP000831880">
    <property type="component" value="Chromosome"/>
</dbReference>
<dbReference type="InterPro" id="IPR002347">
    <property type="entry name" value="SDR_fam"/>
</dbReference>
<dbReference type="Gene3D" id="3.40.50.720">
    <property type="entry name" value="NAD(P)-binding Rossmann-like Domain"/>
    <property type="match status" value="1"/>
</dbReference>
<dbReference type="SUPFAM" id="SSF51735">
    <property type="entry name" value="NAD(P)-binding Rossmann-fold domains"/>
    <property type="match status" value="1"/>
</dbReference>
<dbReference type="EMBL" id="CP095074">
    <property type="protein sequence ID" value="UOQ93280.1"/>
    <property type="molecule type" value="Genomic_DNA"/>
</dbReference>
<keyword evidence="3" id="KW-1185">Reference proteome</keyword>
<accession>A0ABY4GYK3</accession>
<protein>
    <submittedName>
        <fullName evidence="2">SDR family oxidoreductase</fullName>
    </submittedName>
</protein>
<gene>
    <name evidence="2" type="ORF">MUO14_23365</name>
</gene>
<dbReference type="PANTHER" id="PTHR42879">
    <property type="entry name" value="3-OXOACYL-(ACYL-CARRIER-PROTEIN) REDUCTASE"/>
    <property type="match status" value="1"/>
</dbReference>
<organism evidence="2 3">
    <name type="scientific">Halobacillus shinanisalinarum</name>
    <dbReference type="NCBI Taxonomy" id="2932258"/>
    <lineage>
        <taxon>Bacteria</taxon>
        <taxon>Bacillati</taxon>
        <taxon>Bacillota</taxon>
        <taxon>Bacilli</taxon>
        <taxon>Bacillales</taxon>
        <taxon>Bacillaceae</taxon>
        <taxon>Halobacillus</taxon>
    </lineage>
</organism>
<dbReference type="InterPro" id="IPR050259">
    <property type="entry name" value="SDR"/>
</dbReference>
<dbReference type="RefSeq" id="WP_244752882.1">
    <property type="nucleotide sequence ID" value="NZ_CP095074.1"/>
</dbReference>
<dbReference type="Pfam" id="PF13561">
    <property type="entry name" value="adh_short_C2"/>
    <property type="match status" value="1"/>
</dbReference>
<evidence type="ECO:0000313" key="3">
    <source>
        <dbReference type="Proteomes" id="UP000831880"/>
    </source>
</evidence>
<comment type="similarity">
    <text evidence="1">Belongs to the short-chain dehydrogenases/reductases (SDR) family.</text>
</comment>
<name>A0ABY4GYK3_9BACI</name>
<dbReference type="InterPro" id="IPR036291">
    <property type="entry name" value="NAD(P)-bd_dom_sf"/>
</dbReference>
<evidence type="ECO:0000256" key="1">
    <source>
        <dbReference type="ARBA" id="ARBA00006484"/>
    </source>
</evidence>
<reference evidence="2 3" key="1">
    <citation type="submission" date="2022-04" db="EMBL/GenBank/DDBJ databases">
        <title>Halobacillus sp. isolated from saltern.</title>
        <authorList>
            <person name="Won M."/>
            <person name="Lee C.-M."/>
            <person name="Woen H.-Y."/>
            <person name="Kwon S.-W."/>
        </authorList>
    </citation>
    <scope>NUCLEOTIDE SEQUENCE [LARGE SCALE GENOMIC DNA]</scope>
    <source>
        <strain evidence="2 3">SSTM10-2</strain>
    </source>
</reference>
<sequence>MLKRCLIIGASGEIGCETTELLAAEGYEVAAHFHSNIRAIDELKQRVPSEKWLGAYQGDLSTAGGLDDLINKLPSSFDAVVFAQGNHSKKLLQDLSSTEMDQMYYVHVKSLWLITNKLLPSMISSKSGAIVVVSSVWGEEGASTEVVYSSVKGAQISFVKGLAKETAPSNIRVNAVTPGLIATKMNDHLSSEDMNMVKSEIPLGRLGTCEEVAQAILFLLNKQSSYITGHTLRVNGGWY</sequence>
<evidence type="ECO:0000313" key="2">
    <source>
        <dbReference type="EMBL" id="UOQ93280.1"/>
    </source>
</evidence>
<proteinExistence type="inferred from homology"/>
<dbReference type="NCBIfam" id="NF047420">
    <property type="entry name" value="EF_P_mod_YmfI"/>
    <property type="match status" value="1"/>
</dbReference>
<dbReference type="CDD" id="cd05233">
    <property type="entry name" value="SDR_c"/>
    <property type="match status" value="1"/>
</dbReference>